<accession>A0A521C384</accession>
<evidence type="ECO:0000313" key="6">
    <source>
        <dbReference type="Proteomes" id="UP000317557"/>
    </source>
</evidence>
<dbReference type="InterPro" id="IPR026444">
    <property type="entry name" value="Secre_tail"/>
</dbReference>
<protein>
    <submittedName>
        <fullName evidence="5">Por secretion system C-terminal sorting domain-containing protein</fullName>
    </submittedName>
</protein>
<gene>
    <name evidence="5" type="ORF">SAMN06265219_104114</name>
</gene>
<dbReference type="InterPro" id="IPR028994">
    <property type="entry name" value="Integrin_alpha_N"/>
</dbReference>
<dbReference type="InterPro" id="IPR013783">
    <property type="entry name" value="Ig-like_fold"/>
</dbReference>
<evidence type="ECO:0000256" key="1">
    <source>
        <dbReference type="SAM" id="MobiDB-lite"/>
    </source>
</evidence>
<evidence type="ECO:0000313" key="5">
    <source>
        <dbReference type="EMBL" id="SMO53858.1"/>
    </source>
</evidence>
<dbReference type="Gene3D" id="2.60.40.4070">
    <property type="match status" value="1"/>
</dbReference>
<dbReference type="EMBL" id="FXTP01000004">
    <property type="protein sequence ID" value="SMO53858.1"/>
    <property type="molecule type" value="Genomic_DNA"/>
</dbReference>
<dbReference type="Proteomes" id="UP000317557">
    <property type="component" value="Unassembled WGS sequence"/>
</dbReference>
<sequence>MGIFPYAQAQEVVTTFDLNGADGTLYNDENRGADFPGGDRSSLEIRYWDEVRFRASMVRFDVNAVNSSPDGAVLGLYPTSAGSMGADSLTFTIYGLTNESEDNWDEGSFSYNEAPGFEAAANGTYAINEDLDSLTTITVYNNLTDTYLYSEPSAELDAFINSDTNGLVTFAIVKTYSTESGSYVISPKEAGESVAPKLVYQSENGEPVLPNTEPSITLDSPTDGASYESNNTLTASASASDSDGEIASVSFYLDDTEIGSVNASPFEYEIDLSMYALGSHEFYAIAEDNDGAVASSDTVMFEITEAIGGSDAEMVTTFELNGADAAIYNDDNRGADYTGGNRSDLEIRYWEEVRFRASILRFDVSNVSSTPNGAVIGFNPTYAGKMGAESLTYTIYGMTDESQDNWDEGSVNYSSAPGFESAANGTYALTENMDSLTTITVYADSTGAFLYSDPSTELDAFINNDSNGLVTFAIIKTISTNSDYYAMNSKEAGVSVAPRLVYQSENGEPVLPNFEPSITLNSPEEGMVYQSDSTLTARATAIDSDGEIASVSFYMDGTAVANVTSSPYESEIDLSMYASGSYEFYAIAEDDDGATASSDTVTIDIVGGSGAGSSEMVTTFDSNGADVTLFNDENRAGSFTGGDRTDLEVRYWEAVRFRASMLRFDVSSVSAAPDGAVIGINPTYAENMSDETLSFTIFGLTNEAEDEWDEGSISYNSAPGFESAINGSYAINDDLDSLTTITVYADSTGTFLYSEPSDKLDAFIRNDNNGLVTFAIIRTYSNNSDIYAMSSKEAGELVAPRLVYKSENGVPVIPNLEPNITLSRPADGVSYESNSMLTALASASDPDGEIANVSFYMDGNEIGSATSSPYEYEIDLSIYELGSYEFFAIAEDDDGALASSDTVTFEIIEGNGGGSELPARVMEDIDRGLIAIDRGDDIYLSWRLLGKEAPDLGFNIYRDGTLVNSEPITDRTNYVDADGSADANYSVIPVEDGTELSESEATASVWANSFIDIPLNIPADGTHGGSYSPNDMSIGDLDGDNEYELVLKWYPSNAKDNAQDGLTDQTILEGLELDGTSMWRIELGDNIRSGAHYTQFIVYDFDSDGKAEVALKTAPGTRDGEGNYLSTGPAADDDDAASYVTNTGRIIYPSPEYLTIFEGATGKELQTELYSPQYDFKNNPENFWGDGYGNRSERYLAAVGYFNGESPSLVMSRGYYEGYVVAAWDWDGENLTNRWNFEAGPWSSDPYGGQGNHNIAVGDVDEDGKDEIMFGSAAIDDDGTGLYTTRNGHGDAGHLGDLDPDIPGLEFFMPHEWSGPGLSFRNAGTGSMIWEVPSDDDVGRGVAEDISAEYRGAEAWGLGAYNAKGDPIDLSPPSANFVIYWDGDVTRELLDRNYIDDMENGRIFTADGFSSNNGTKATPNLSVDLFGDWREEVIFRSDDNTSLRIFTTSDTSDVRRYTLMHDPLYRISIAWQNVAYNQPPHVGYYMPDGSPQPNIIYPDEYVSVSINPEGKDGSVIKDYKLQNYPNPFNPTTNISFSLPVSGDVKLEVFDINGRLISTIVNERMTSGTYSRTFDASNLASGIYFYRLRTSDYTQVKKMMLIK</sequence>
<feature type="region of interest" description="Disordered" evidence="1">
    <location>
        <begin position="204"/>
        <end position="239"/>
    </location>
</feature>
<reference evidence="5 6" key="1">
    <citation type="submission" date="2017-05" db="EMBL/GenBank/DDBJ databases">
        <authorList>
            <person name="Varghese N."/>
            <person name="Submissions S."/>
        </authorList>
    </citation>
    <scope>NUCLEOTIDE SEQUENCE [LARGE SCALE GENOMIC DNA]</scope>
    <source>
        <strain evidence="5 6">DSM 21985</strain>
    </source>
</reference>
<dbReference type="Pfam" id="PF17957">
    <property type="entry name" value="Big_7"/>
    <property type="match status" value="3"/>
</dbReference>
<dbReference type="CDD" id="cd10318">
    <property type="entry name" value="RGL11"/>
    <property type="match status" value="1"/>
</dbReference>
<dbReference type="InterPro" id="IPR041624">
    <property type="entry name" value="RGI_lyase"/>
</dbReference>
<name>A0A521C384_9BACT</name>
<dbReference type="InterPro" id="IPR049366">
    <property type="entry name" value="RGL11_C"/>
</dbReference>
<evidence type="ECO:0000259" key="2">
    <source>
        <dbReference type="Pfam" id="PF18370"/>
    </source>
</evidence>
<dbReference type="PANTHER" id="PTHR43118">
    <property type="entry name" value="RHAMNOGALACTURONAN LYASE (EUROFUNG)"/>
    <property type="match status" value="1"/>
</dbReference>
<feature type="domain" description="Rhamnogalacturonan I lyase beta-sheet" evidence="2">
    <location>
        <begin position="921"/>
        <end position="1006"/>
    </location>
</feature>
<dbReference type="NCBIfam" id="TIGR04183">
    <property type="entry name" value="Por_Secre_tail"/>
    <property type="match status" value="1"/>
</dbReference>
<keyword evidence="6" id="KW-1185">Reference proteome</keyword>
<proteinExistence type="predicted"/>
<feature type="domain" description="Rhamnogalacturonan lyase family 11 C-terminal" evidence="4">
    <location>
        <begin position="1011"/>
        <end position="1493"/>
    </location>
</feature>
<dbReference type="PANTHER" id="PTHR43118:SF1">
    <property type="entry name" value="RHAMNOGALACTURONAN LYASE (EUROFUNG)"/>
    <property type="match status" value="1"/>
</dbReference>
<dbReference type="Pfam" id="PF18370">
    <property type="entry name" value="RGI_lyase"/>
    <property type="match status" value="1"/>
</dbReference>
<dbReference type="InterPro" id="IPR034641">
    <property type="entry name" value="RGL11"/>
</dbReference>
<dbReference type="Pfam" id="PF18962">
    <property type="entry name" value="Por_Secre_tail"/>
    <property type="match status" value="1"/>
</dbReference>
<dbReference type="SUPFAM" id="SSF69318">
    <property type="entry name" value="Integrin alpha N-terminal domain"/>
    <property type="match status" value="1"/>
</dbReference>
<evidence type="ECO:0000259" key="3">
    <source>
        <dbReference type="Pfam" id="PF18962"/>
    </source>
</evidence>
<feature type="domain" description="Secretion system C-terminal sorting" evidence="3">
    <location>
        <begin position="1524"/>
        <end position="1599"/>
    </location>
</feature>
<evidence type="ECO:0000259" key="4">
    <source>
        <dbReference type="Pfam" id="PF21348"/>
    </source>
</evidence>
<organism evidence="5 6">
    <name type="scientific">Gracilimonas mengyeensis</name>
    <dbReference type="NCBI Taxonomy" id="1302730"/>
    <lineage>
        <taxon>Bacteria</taxon>
        <taxon>Pseudomonadati</taxon>
        <taxon>Balneolota</taxon>
        <taxon>Balneolia</taxon>
        <taxon>Balneolales</taxon>
        <taxon>Balneolaceae</taxon>
        <taxon>Gracilimonas</taxon>
    </lineage>
</organism>
<dbReference type="Gene3D" id="2.60.40.10">
    <property type="entry name" value="Immunoglobulins"/>
    <property type="match status" value="4"/>
</dbReference>
<dbReference type="Pfam" id="PF21348">
    <property type="entry name" value="RGL11_C"/>
    <property type="match status" value="1"/>
</dbReference>